<dbReference type="Proteomes" id="UP000507954">
    <property type="component" value="Unassembled WGS sequence"/>
</dbReference>
<sequence>MLINHAALAPTAAISQARKVDALEKGLPEFALIRSIGVRFSAIFRSRNPGTLDSWIGDAVNSGSVAIERFARALRSNLDAVYNAIGLPWSNGQPEGQSAV</sequence>
<protein>
    <submittedName>
        <fullName evidence="1">Transposase</fullName>
    </submittedName>
</protein>
<dbReference type="AlphaFoldDB" id="A0A508WUF3"/>
<evidence type="ECO:0000313" key="1">
    <source>
        <dbReference type="EMBL" id="VTZ59251.1"/>
    </source>
</evidence>
<accession>A0A508WUF3</accession>
<dbReference type="EMBL" id="CABFNB010000005">
    <property type="protein sequence ID" value="VTZ59251.1"/>
    <property type="molecule type" value="Genomic_DNA"/>
</dbReference>
<proteinExistence type="predicted"/>
<organism evidence="1">
    <name type="scientific">Sinorhizobium medicae</name>
    <dbReference type="NCBI Taxonomy" id="110321"/>
    <lineage>
        <taxon>Bacteria</taxon>
        <taxon>Pseudomonadati</taxon>
        <taxon>Pseudomonadota</taxon>
        <taxon>Alphaproteobacteria</taxon>
        <taxon>Hyphomicrobiales</taxon>
        <taxon>Rhizobiaceae</taxon>
        <taxon>Sinorhizobium/Ensifer group</taxon>
        <taxon>Sinorhizobium</taxon>
    </lineage>
</organism>
<reference evidence="1" key="1">
    <citation type="submission" date="2019-06" db="EMBL/GenBank/DDBJ databases">
        <authorList>
            <person name="Le Quere A."/>
            <person name="Colella S."/>
        </authorList>
    </citation>
    <scope>NUCLEOTIDE SEQUENCE</scope>
    <source>
        <strain evidence="1">EmedicaeMD41</strain>
    </source>
</reference>
<dbReference type="RefSeq" id="WP_180161230.1">
    <property type="nucleotide sequence ID" value="NZ_CABFNB010000005.1"/>
</dbReference>
<name>A0A508WUF3_9HYPH</name>
<gene>
    <name evidence="1" type="ORF">EMEDMD4_1020035</name>
</gene>